<proteinExistence type="predicted"/>
<dbReference type="KEGG" id="euz:DVS28_a0265"/>
<gene>
    <name evidence="1" type="ORF">DVS28_a0265</name>
</gene>
<sequence length="133" mass="14832">MKYTWDGYNDWVSATATGRQAFTWSTGSRKRGISPGDDLFLLRQGPEPRGLIGHGVALSEIYQKTHFTDSSKISNYVDVEFDTLLLEEHVLPLDDLQARFPDVNWTPMGSGITLGSSSKEIGELFEAHARAVR</sequence>
<evidence type="ECO:0000313" key="1">
    <source>
        <dbReference type="EMBL" id="AXV04972.1"/>
    </source>
</evidence>
<dbReference type="Proteomes" id="UP000264006">
    <property type="component" value="Chromosome"/>
</dbReference>
<name>A0A346XRX5_9ACTN</name>
<keyword evidence="2" id="KW-1185">Reference proteome</keyword>
<evidence type="ECO:0008006" key="3">
    <source>
        <dbReference type="Google" id="ProtNLM"/>
    </source>
</evidence>
<accession>A0A346XRX5</accession>
<evidence type="ECO:0000313" key="2">
    <source>
        <dbReference type="Proteomes" id="UP000264006"/>
    </source>
</evidence>
<organism evidence="1 2">
    <name type="scientific">Euzebya pacifica</name>
    <dbReference type="NCBI Taxonomy" id="1608957"/>
    <lineage>
        <taxon>Bacteria</taxon>
        <taxon>Bacillati</taxon>
        <taxon>Actinomycetota</taxon>
        <taxon>Nitriliruptoria</taxon>
        <taxon>Euzebyales</taxon>
    </lineage>
</organism>
<dbReference type="AlphaFoldDB" id="A0A346XRX5"/>
<dbReference type="EMBL" id="CP031165">
    <property type="protein sequence ID" value="AXV04972.1"/>
    <property type="molecule type" value="Genomic_DNA"/>
</dbReference>
<protein>
    <recommendedName>
        <fullName evidence="3">EVE domain-containing protein</fullName>
    </recommendedName>
</protein>
<reference evidence="1 2" key="1">
    <citation type="submission" date="2018-09" db="EMBL/GenBank/DDBJ databases">
        <title>Complete genome sequence of Euzebya sp. DY32-46 isolated from seawater of Pacific Ocean.</title>
        <authorList>
            <person name="Xu L."/>
            <person name="Wu Y.-H."/>
            <person name="Xu X.-W."/>
        </authorList>
    </citation>
    <scope>NUCLEOTIDE SEQUENCE [LARGE SCALE GENOMIC DNA]</scope>
    <source>
        <strain evidence="1 2">DY32-46</strain>
    </source>
</reference>